<proteinExistence type="inferred from homology"/>
<evidence type="ECO:0000256" key="2">
    <source>
        <dbReference type="ARBA" id="ARBA00004749"/>
    </source>
</evidence>
<dbReference type="Pfam" id="PF01494">
    <property type="entry name" value="FAD_binding_3"/>
    <property type="match status" value="1"/>
</dbReference>
<feature type="domain" description="FAD-binding" evidence="8">
    <location>
        <begin position="7"/>
        <end position="334"/>
    </location>
</feature>
<evidence type="ECO:0000313" key="9">
    <source>
        <dbReference type="EMBL" id="MDR7134910.1"/>
    </source>
</evidence>
<dbReference type="InterPro" id="IPR036188">
    <property type="entry name" value="FAD/NAD-bd_sf"/>
</dbReference>
<protein>
    <submittedName>
        <fullName evidence="9">2-octaprenyl-3-methyl-6-methoxy-1,4-benzoquinol hydroxylase</fullName>
        <ecNumber evidence="9">1.14.13.-</ecNumber>
    </submittedName>
</protein>
<evidence type="ECO:0000256" key="5">
    <source>
        <dbReference type="ARBA" id="ARBA00022827"/>
    </source>
</evidence>
<keyword evidence="5" id="KW-0274">FAD</keyword>
<dbReference type="EMBL" id="JAVDVY010000002">
    <property type="protein sequence ID" value="MDR7134910.1"/>
    <property type="molecule type" value="Genomic_DNA"/>
</dbReference>
<dbReference type="Gene3D" id="3.50.50.60">
    <property type="entry name" value="FAD/NAD(P)-binding domain"/>
    <property type="match status" value="2"/>
</dbReference>
<dbReference type="SUPFAM" id="SSF51905">
    <property type="entry name" value="FAD/NAD(P)-binding domain"/>
    <property type="match status" value="1"/>
</dbReference>
<keyword evidence="10" id="KW-1185">Reference proteome</keyword>
<dbReference type="Proteomes" id="UP001251524">
    <property type="component" value="Unassembled WGS sequence"/>
</dbReference>
<dbReference type="InterPro" id="IPR018168">
    <property type="entry name" value="Ubi_Hdrlase_CS"/>
</dbReference>
<dbReference type="RefSeq" id="WP_310062021.1">
    <property type="nucleotide sequence ID" value="NZ_JAVDVY010000002.1"/>
</dbReference>
<accession>A0ABU1WBZ5</accession>
<dbReference type="GO" id="GO:0016491">
    <property type="term" value="F:oxidoreductase activity"/>
    <property type="evidence" value="ECO:0007669"/>
    <property type="project" value="UniProtKB-KW"/>
</dbReference>
<evidence type="ECO:0000259" key="8">
    <source>
        <dbReference type="Pfam" id="PF01494"/>
    </source>
</evidence>
<dbReference type="NCBIfam" id="TIGR01988">
    <property type="entry name" value="Ubi-OHases"/>
    <property type="match status" value="1"/>
</dbReference>
<evidence type="ECO:0000256" key="1">
    <source>
        <dbReference type="ARBA" id="ARBA00001974"/>
    </source>
</evidence>
<dbReference type="InterPro" id="IPR010971">
    <property type="entry name" value="UbiH/COQ6"/>
</dbReference>
<evidence type="ECO:0000256" key="7">
    <source>
        <dbReference type="ARBA" id="ARBA00023033"/>
    </source>
</evidence>
<reference evidence="9 10" key="1">
    <citation type="submission" date="2023-07" db="EMBL/GenBank/DDBJ databases">
        <title>Sorghum-associated microbial communities from plants grown in Nebraska, USA.</title>
        <authorList>
            <person name="Schachtman D."/>
        </authorList>
    </citation>
    <scope>NUCLEOTIDE SEQUENCE [LARGE SCALE GENOMIC DNA]</scope>
    <source>
        <strain evidence="9 10">BE198</strain>
    </source>
</reference>
<keyword evidence="7" id="KW-0503">Monooxygenase</keyword>
<comment type="cofactor">
    <cofactor evidence="1">
        <name>FAD</name>
        <dbReference type="ChEBI" id="CHEBI:57692"/>
    </cofactor>
</comment>
<dbReference type="PRINTS" id="PR00420">
    <property type="entry name" value="RNGMNOXGNASE"/>
</dbReference>
<dbReference type="InterPro" id="IPR002938">
    <property type="entry name" value="FAD-bd"/>
</dbReference>
<organism evidence="9 10">
    <name type="scientific">Lysobacter niastensis</name>
    <dbReference type="NCBI Taxonomy" id="380629"/>
    <lineage>
        <taxon>Bacteria</taxon>
        <taxon>Pseudomonadati</taxon>
        <taxon>Pseudomonadota</taxon>
        <taxon>Gammaproteobacteria</taxon>
        <taxon>Lysobacterales</taxon>
        <taxon>Lysobacteraceae</taxon>
        <taxon>Lysobacter</taxon>
    </lineage>
</organism>
<evidence type="ECO:0000313" key="10">
    <source>
        <dbReference type="Proteomes" id="UP001251524"/>
    </source>
</evidence>
<dbReference type="EC" id="1.14.13.-" evidence="9"/>
<evidence type="ECO:0000256" key="4">
    <source>
        <dbReference type="ARBA" id="ARBA00022630"/>
    </source>
</evidence>
<sequence length="410" mass="44381">MSRRGALDVIVVGAGVVGAAAALAFARDGWSVALVEAREPARWTPEPVYQGRVDLRVYAFAPDNADLLDELGVWREIRQARAQPYRAMRVWDAAGGGELAFDADAFGQRELGWIVEHALLVDRLWAALPQAGVKLHCPDSVVAMEQDEDSASLELDSGTRLRSRLVVAADGAGSKLRTLAGIDTAAHDYHQRGLVAFVESEQPHQATCWQRFLPTGPLAFLPFADDAGGSRDGHTSSIVWTLPEAEAERLLHVDESAFLRELETAFAGTLGALKAVSARAAFPLRRQLAQAYVSGRVVVAGDAAHVVHPLAGQGVNLGLRDVSTLRRVLHQARSRQVDPRQVDPGAPQRLARWARQQRSDNALAAYAFDGLNRLFSNDAVAATLLRGPLLGLVGRLPPLTHAFWRHAAGR</sequence>
<evidence type="ECO:0000256" key="3">
    <source>
        <dbReference type="ARBA" id="ARBA00005349"/>
    </source>
</evidence>
<keyword evidence="4" id="KW-0285">Flavoprotein</keyword>
<comment type="caution">
    <text evidence="9">The sequence shown here is derived from an EMBL/GenBank/DDBJ whole genome shotgun (WGS) entry which is preliminary data.</text>
</comment>
<dbReference type="PANTHER" id="PTHR43876:SF8">
    <property type="entry name" value="2-OCTAPRENYL-6-METHOXYPHENOL HYDROXYLASE"/>
    <property type="match status" value="1"/>
</dbReference>
<comment type="similarity">
    <text evidence="3">Belongs to the UbiH/COQ6 family.</text>
</comment>
<evidence type="ECO:0000256" key="6">
    <source>
        <dbReference type="ARBA" id="ARBA00023002"/>
    </source>
</evidence>
<name>A0ABU1WBZ5_9GAMM</name>
<dbReference type="PROSITE" id="PS01304">
    <property type="entry name" value="UBIH"/>
    <property type="match status" value="1"/>
</dbReference>
<dbReference type="InterPro" id="IPR051205">
    <property type="entry name" value="UbiH/COQ6_monooxygenase"/>
</dbReference>
<comment type="pathway">
    <text evidence="2">Cofactor biosynthesis; ubiquinone biosynthesis.</text>
</comment>
<gene>
    <name evidence="9" type="ORF">J2X06_002119</name>
</gene>
<keyword evidence="6 9" id="KW-0560">Oxidoreductase</keyword>
<dbReference type="PANTHER" id="PTHR43876">
    <property type="entry name" value="UBIQUINONE BIOSYNTHESIS MONOOXYGENASE COQ6, MITOCHONDRIAL"/>
    <property type="match status" value="1"/>
</dbReference>